<keyword evidence="2" id="KW-1185">Reference proteome</keyword>
<accession>A0ABS6FJF3</accession>
<sequence>MNTLFKEVKELIINELEERKNQEIPADILVDEIMDTYYQDSSIECNTELTKDKLFKYWNEYKSVKDWAERNWNDNLNPLDNIELFDVTAHYIIAKILLESCDIVDEKIYNGEKIKLTEENIKAIMKEFEEMKMEQFIC</sequence>
<dbReference type="RefSeq" id="WP_216549466.1">
    <property type="nucleotide sequence ID" value="NZ_JAHLQO010000004.1"/>
</dbReference>
<comment type="caution">
    <text evidence="1">The sequence shown here is derived from an EMBL/GenBank/DDBJ whole genome shotgun (WGS) entry which is preliminary data.</text>
</comment>
<organism evidence="1 2">
    <name type="scientific">Peptoniphilus ovalis</name>
    <dbReference type="NCBI Taxonomy" id="2841503"/>
    <lineage>
        <taxon>Bacteria</taxon>
        <taxon>Bacillati</taxon>
        <taxon>Bacillota</taxon>
        <taxon>Tissierellia</taxon>
        <taxon>Tissierellales</taxon>
        <taxon>Peptoniphilaceae</taxon>
        <taxon>Peptoniphilus</taxon>
    </lineage>
</organism>
<reference evidence="1 2" key="1">
    <citation type="submission" date="2021-06" db="EMBL/GenBank/DDBJ databases">
        <authorList>
            <person name="Sun Q."/>
            <person name="Li D."/>
        </authorList>
    </citation>
    <scope>NUCLEOTIDE SEQUENCE [LARGE SCALE GENOMIC DNA]</scope>
    <source>
        <strain evidence="1 2">MSJ-1</strain>
    </source>
</reference>
<evidence type="ECO:0000313" key="1">
    <source>
        <dbReference type="EMBL" id="MBU5669632.1"/>
    </source>
</evidence>
<evidence type="ECO:0000313" key="2">
    <source>
        <dbReference type="Proteomes" id="UP000783742"/>
    </source>
</evidence>
<dbReference type="EMBL" id="JAHLQO010000004">
    <property type="protein sequence ID" value="MBU5669632.1"/>
    <property type="molecule type" value="Genomic_DNA"/>
</dbReference>
<name>A0ABS6FJF3_9FIRM</name>
<gene>
    <name evidence="1" type="ORF">KQI68_07235</name>
</gene>
<protein>
    <submittedName>
        <fullName evidence="1">Uncharacterized protein</fullName>
    </submittedName>
</protein>
<proteinExistence type="predicted"/>
<dbReference type="Proteomes" id="UP000783742">
    <property type="component" value="Unassembled WGS sequence"/>
</dbReference>